<keyword evidence="2" id="KW-1015">Disulfide bond</keyword>
<sequence length="197" mass="21923">MQYTALSVIVVLISMLKVCTSFPADKAKPYKVIDPLPLFVLSLPMEVDEPGNTVENLPGKPSSENDQKPKRNGIFSDNSDACCPTVVEVIEPLGGKNRSGDLVELYQGVDGVRQRFYEVSCSPSIVDKHCRFLDRKHQHNSRCVQQYSYTYALVRDFGVDYDDSVNGGGWRLDYIQVRSGCSCKVNSSRHHNNGGSN</sequence>
<dbReference type="PROSITE" id="PS50270">
    <property type="entry name" value="NGF_2"/>
    <property type="match status" value="1"/>
</dbReference>
<keyword evidence="1 5" id="KW-0732">Signal</keyword>
<dbReference type="Proteomes" id="UP000198287">
    <property type="component" value="Unassembled WGS sequence"/>
</dbReference>
<dbReference type="GO" id="GO:0045087">
    <property type="term" value="P:innate immune response"/>
    <property type="evidence" value="ECO:0007669"/>
    <property type="project" value="TreeGrafter"/>
</dbReference>
<accession>A0A226DF43</accession>
<dbReference type="PANTHER" id="PTHR23199:SF12">
    <property type="entry name" value="NEUROTROPHIN 1-RELATED"/>
    <property type="match status" value="1"/>
</dbReference>
<dbReference type="GO" id="GO:0008083">
    <property type="term" value="F:growth factor activity"/>
    <property type="evidence" value="ECO:0007669"/>
    <property type="project" value="TreeGrafter"/>
</dbReference>
<dbReference type="GO" id="GO:0021556">
    <property type="term" value="P:central nervous system formation"/>
    <property type="evidence" value="ECO:0007669"/>
    <property type="project" value="TreeGrafter"/>
</dbReference>
<dbReference type="Gene3D" id="2.10.90.10">
    <property type="entry name" value="Cystine-knot cytokines"/>
    <property type="match status" value="1"/>
</dbReference>
<comment type="caution">
    <text evidence="7">The sequence shown here is derived from an EMBL/GenBank/DDBJ whole genome shotgun (WGS) entry which is preliminary data.</text>
</comment>
<evidence type="ECO:0000256" key="4">
    <source>
        <dbReference type="SAM" id="MobiDB-lite"/>
    </source>
</evidence>
<proteinExistence type="predicted"/>
<dbReference type="PANTHER" id="PTHR23199">
    <property type="entry name" value="NEUROTROPHIN 1-RELATED"/>
    <property type="match status" value="1"/>
</dbReference>
<protein>
    <submittedName>
        <fullName evidence="7">Brain-derived neurotrophic factor</fullName>
    </submittedName>
</protein>
<keyword evidence="8" id="KW-1185">Reference proteome</keyword>
<dbReference type="Pfam" id="PF16077">
    <property type="entry name" value="Spaetzle"/>
    <property type="match status" value="1"/>
</dbReference>
<evidence type="ECO:0000256" key="5">
    <source>
        <dbReference type="SAM" id="SignalP"/>
    </source>
</evidence>
<dbReference type="AlphaFoldDB" id="A0A226DF43"/>
<dbReference type="InterPro" id="IPR029034">
    <property type="entry name" value="Cystine-knot_cytokine"/>
</dbReference>
<reference evidence="7 8" key="1">
    <citation type="submission" date="2015-12" db="EMBL/GenBank/DDBJ databases">
        <title>The genome of Folsomia candida.</title>
        <authorList>
            <person name="Faddeeva A."/>
            <person name="Derks M.F."/>
            <person name="Anvar Y."/>
            <person name="Smit S."/>
            <person name="Van Straalen N."/>
            <person name="Roelofs D."/>
        </authorList>
    </citation>
    <scope>NUCLEOTIDE SEQUENCE [LARGE SCALE GENOMIC DNA]</scope>
    <source>
        <strain evidence="7 8">VU population</strain>
        <tissue evidence="7">Whole body</tissue>
    </source>
</reference>
<name>A0A226DF43_FOLCA</name>
<evidence type="ECO:0000313" key="8">
    <source>
        <dbReference type="Proteomes" id="UP000198287"/>
    </source>
</evidence>
<feature type="domain" description="Spaetzle" evidence="6">
    <location>
        <begin position="82"/>
        <end position="185"/>
    </location>
</feature>
<keyword evidence="3" id="KW-0325">Glycoprotein</keyword>
<evidence type="ECO:0000256" key="3">
    <source>
        <dbReference type="ARBA" id="ARBA00023180"/>
    </source>
</evidence>
<feature type="region of interest" description="Disordered" evidence="4">
    <location>
        <begin position="51"/>
        <end position="77"/>
    </location>
</feature>
<organism evidence="7 8">
    <name type="scientific">Folsomia candida</name>
    <name type="common">Springtail</name>
    <dbReference type="NCBI Taxonomy" id="158441"/>
    <lineage>
        <taxon>Eukaryota</taxon>
        <taxon>Metazoa</taxon>
        <taxon>Ecdysozoa</taxon>
        <taxon>Arthropoda</taxon>
        <taxon>Hexapoda</taxon>
        <taxon>Collembola</taxon>
        <taxon>Entomobryomorpha</taxon>
        <taxon>Isotomoidea</taxon>
        <taxon>Isotomidae</taxon>
        <taxon>Proisotominae</taxon>
        <taxon>Folsomia</taxon>
    </lineage>
</organism>
<dbReference type="InterPro" id="IPR052444">
    <property type="entry name" value="Spz/Toll_ligand-like"/>
</dbReference>
<dbReference type="GO" id="GO:0005615">
    <property type="term" value="C:extracellular space"/>
    <property type="evidence" value="ECO:0007669"/>
    <property type="project" value="UniProtKB-ARBA"/>
</dbReference>
<feature type="signal peptide" evidence="5">
    <location>
        <begin position="1"/>
        <end position="21"/>
    </location>
</feature>
<evidence type="ECO:0000313" key="7">
    <source>
        <dbReference type="EMBL" id="OXA43789.1"/>
    </source>
</evidence>
<evidence type="ECO:0000259" key="6">
    <source>
        <dbReference type="Pfam" id="PF16077"/>
    </source>
</evidence>
<feature type="chain" id="PRO_5013257201" evidence="5">
    <location>
        <begin position="22"/>
        <end position="197"/>
    </location>
</feature>
<gene>
    <name evidence="7" type="ORF">Fcan01_21642</name>
</gene>
<dbReference type="GO" id="GO:0005121">
    <property type="term" value="F:Toll binding"/>
    <property type="evidence" value="ECO:0007669"/>
    <property type="project" value="TreeGrafter"/>
</dbReference>
<dbReference type="EMBL" id="LNIX01000021">
    <property type="protein sequence ID" value="OXA43789.1"/>
    <property type="molecule type" value="Genomic_DNA"/>
</dbReference>
<evidence type="ECO:0000256" key="2">
    <source>
        <dbReference type="ARBA" id="ARBA00023157"/>
    </source>
</evidence>
<dbReference type="SUPFAM" id="SSF57501">
    <property type="entry name" value="Cystine-knot cytokines"/>
    <property type="match status" value="1"/>
</dbReference>
<dbReference type="OrthoDB" id="6381819at2759"/>
<dbReference type="InterPro" id="IPR032104">
    <property type="entry name" value="Spaetzle"/>
</dbReference>
<evidence type="ECO:0000256" key="1">
    <source>
        <dbReference type="ARBA" id="ARBA00022729"/>
    </source>
</evidence>